<evidence type="ECO:0000313" key="2">
    <source>
        <dbReference type="Proteomes" id="UP001185012"/>
    </source>
</evidence>
<comment type="caution">
    <text evidence="1">The sequence shown here is derived from an EMBL/GenBank/DDBJ whole genome shotgun (WGS) entry which is preliminary data.</text>
</comment>
<accession>A0ABU1IRH5</accession>
<reference evidence="1 2" key="1">
    <citation type="submission" date="2023-07" db="EMBL/GenBank/DDBJ databases">
        <title>Genomic Encyclopedia of Type Strains, Phase IV (KMG-IV): sequencing the most valuable type-strain genomes for metagenomic binning, comparative biology and taxonomic classification.</title>
        <authorList>
            <person name="Goeker M."/>
        </authorList>
    </citation>
    <scope>NUCLEOTIDE SEQUENCE [LARGE SCALE GENOMIC DNA]</scope>
    <source>
        <strain evidence="1 2">DSM 45903</strain>
    </source>
</reference>
<sequence>MDKPYLISASTFIVAKFQAIRLNLEDHEWIYVPYDEKERQRRIRNLHYTPEEAKSRLYGFFSKEEYQYLIQN</sequence>
<dbReference type="RefSeq" id="WP_309866045.1">
    <property type="nucleotide sequence ID" value="NZ_JAVDQG010000004.1"/>
</dbReference>
<name>A0ABU1IRH5_9BACL</name>
<proteinExistence type="predicted"/>
<keyword evidence="2" id="KW-1185">Reference proteome</keyword>
<evidence type="ECO:0000313" key="1">
    <source>
        <dbReference type="EMBL" id="MDR6226345.1"/>
    </source>
</evidence>
<gene>
    <name evidence="1" type="ORF">JOE21_002351</name>
</gene>
<organism evidence="1 2">
    <name type="scientific">Desmospora profundinema</name>
    <dbReference type="NCBI Taxonomy" id="1571184"/>
    <lineage>
        <taxon>Bacteria</taxon>
        <taxon>Bacillati</taxon>
        <taxon>Bacillota</taxon>
        <taxon>Bacilli</taxon>
        <taxon>Bacillales</taxon>
        <taxon>Thermoactinomycetaceae</taxon>
        <taxon>Desmospora</taxon>
    </lineage>
</organism>
<protein>
    <submittedName>
        <fullName evidence="1">Uncharacterized protein</fullName>
    </submittedName>
</protein>
<dbReference type="EMBL" id="JAVDQG010000004">
    <property type="protein sequence ID" value="MDR6226345.1"/>
    <property type="molecule type" value="Genomic_DNA"/>
</dbReference>
<dbReference type="Proteomes" id="UP001185012">
    <property type="component" value="Unassembled WGS sequence"/>
</dbReference>